<accession>A0AAD7ADL1</accession>
<keyword evidence="2" id="KW-0472">Membrane</keyword>
<dbReference type="PRINTS" id="PR01217">
    <property type="entry name" value="PRICHEXTENSN"/>
</dbReference>
<dbReference type="Proteomes" id="UP001218218">
    <property type="component" value="Unassembled WGS sequence"/>
</dbReference>
<evidence type="ECO:0000313" key="3">
    <source>
        <dbReference type="EMBL" id="KAJ7355722.1"/>
    </source>
</evidence>
<sequence length="286" mass="29075">MGGHRVKPRQIIYALSGHNLNIAIIFSSLQFFNIICMPLVFVPFVLSAISDAIVVFSHIGAFPTAEELPDLYTIDLERKNTVDVDASFAWETEVEIGEPKFAPGAGGGRGHGGQLLTCAPPSFFFAPPPPLLPLPPAPTAATPSNAPLPTRTASPSPLVPPPRMTPPSSFSSGSSDCPLGVAQDPSVTTDTPSTAGADPTTPVSDPESDPVSTPAASDPVSDPASDPISAPAVSTPAVFTPSVSTPAVSMPAVSTPAKSSARTGAPANPTDPSPSPSPSQTGGRAL</sequence>
<evidence type="ECO:0000256" key="2">
    <source>
        <dbReference type="SAM" id="Phobius"/>
    </source>
</evidence>
<gene>
    <name evidence="3" type="ORF">DFH08DRAFT_1053119</name>
</gene>
<feature type="compositionally biased region" description="Low complexity" evidence="1">
    <location>
        <begin position="139"/>
        <end position="150"/>
    </location>
</feature>
<proteinExistence type="predicted"/>
<name>A0AAD7ADL1_9AGAR</name>
<keyword evidence="4" id="KW-1185">Reference proteome</keyword>
<comment type="caution">
    <text evidence="3">The sequence shown here is derived from an EMBL/GenBank/DDBJ whole genome shotgun (WGS) entry which is preliminary data.</text>
</comment>
<keyword evidence="2" id="KW-1133">Transmembrane helix</keyword>
<feature type="region of interest" description="Disordered" evidence="1">
    <location>
        <begin position="134"/>
        <end position="286"/>
    </location>
</feature>
<evidence type="ECO:0000313" key="4">
    <source>
        <dbReference type="Proteomes" id="UP001218218"/>
    </source>
</evidence>
<organism evidence="3 4">
    <name type="scientific">Mycena albidolilacea</name>
    <dbReference type="NCBI Taxonomy" id="1033008"/>
    <lineage>
        <taxon>Eukaryota</taxon>
        <taxon>Fungi</taxon>
        <taxon>Dikarya</taxon>
        <taxon>Basidiomycota</taxon>
        <taxon>Agaricomycotina</taxon>
        <taxon>Agaricomycetes</taxon>
        <taxon>Agaricomycetidae</taxon>
        <taxon>Agaricales</taxon>
        <taxon>Marasmiineae</taxon>
        <taxon>Mycenaceae</taxon>
        <taxon>Mycena</taxon>
    </lineage>
</organism>
<keyword evidence="2" id="KW-0812">Transmembrane</keyword>
<dbReference type="EMBL" id="JARIHO010000009">
    <property type="protein sequence ID" value="KAJ7355722.1"/>
    <property type="molecule type" value="Genomic_DNA"/>
</dbReference>
<feature type="compositionally biased region" description="Polar residues" evidence="1">
    <location>
        <begin position="185"/>
        <end position="194"/>
    </location>
</feature>
<dbReference type="AlphaFoldDB" id="A0AAD7ADL1"/>
<reference evidence="3" key="1">
    <citation type="submission" date="2023-03" db="EMBL/GenBank/DDBJ databases">
        <title>Massive genome expansion in bonnet fungi (Mycena s.s.) driven by repeated elements and novel gene families across ecological guilds.</title>
        <authorList>
            <consortium name="Lawrence Berkeley National Laboratory"/>
            <person name="Harder C.B."/>
            <person name="Miyauchi S."/>
            <person name="Viragh M."/>
            <person name="Kuo A."/>
            <person name="Thoen E."/>
            <person name="Andreopoulos B."/>
            <person name="Lu D."/>
            <person name="Skrede I."/>
            <person name="Drula E."/>
            <person name="Henrissat B."/>
            <person name="Morin E."/>
            <person name="Kohler A."/>
            <person name="Barry K."/>
            <person name="LaButti K."/>
            <person name="Morin E."/>
            <person name="Salamov A."/>
            <person name="Lipzen A."/>
            <person name="Mereny Z."/>
            <person name="Hegedus B."/>
            <person name="Baldrian P."/>
            <person name="Stursova M."/>
            <person name="Weitz H."/>
            <person name="Taylor A."/>
            <person name="Grigoriev I.V."/>
            <person name="Nagy L.G."/>
            <person name="Martin F."/>
            <person name="Kauserud H."/>
        </authorList>
    </citation>
    <scope>NUCLEOTIDE SEQUENCE</scope>
    <source>
        <strain evidence="3">CBHHK002</strain>
    </source>
</reference>
<feature type="transmembrane region" description="Helical" evidence="2">
    <location>
        <begin position="20"/>
        <end position="46"/>
    </location>
</feature>
<evidence type="ECO:0000256" key="1">
    <source>
        <dbReference type="SAM" id="MobiDB-lite"/>
    </source>
</evidence>
<protein>
    <submittedName>
        <fullName evidence="3">Uncharacterized protein</fullName>
    </submittedName>
</protein>